<dbReference type="OrthoDB" id="3899662at2759"/>
<dbReference type="EMBL" id="ML978069">
    <property type="protein sequence ID" value="KAF2016524.1"/>
    <property type="molecule type" value="Genomic_DNA"/>
</dbReference>
<dbReference type="Proteomes" id="UP000799778">
    <property type="component" value="Unassembled WGS sequence"/>
</dbReference>
<organism evidence="1 2">
    <name type="scientific">Aaosphaeria arxii CBS 175.79</name>
    <dbReference type="NCBI Taxonomy" id="1450172"/>
    <lineage>
        <taxon>Eukaryota</taxon>
        <taxon>Fungi</taxon>
        <taxon>Dikarya</taxon>
        <taxon>Ascomycota</taxon>
        <taxon>Pezizomycotina</taxon>
        <taxon>Dothideomycetes</taxon>
        <taxon>Pleosporomycetidae</taxon>
        <taxon>Pleosporales</taxon>
        <taxon>Pleosporales incertae sedis</taxon>
        <taxon>Aaosphaeria</taxon>
    </lineage>
</organism>
<dbReference type="AlphaFoldDB" id="A0A6A5XWA7"/>
<protein>
    <submittedName>
        <fullName evidence="1">Uncharacterized protein</fullName>
    </submittedName>
</protein>
<dbReference type="GeneID" id="54279252"/>
<dbReference type="RefSeq" id="XP_033384863.1">
    <property type="nucleotide sequence ID" value="XM_033521855.1"/>
</dbReference>
<gene>
    <name evidence="1" type="ORF">BU24DRAFT_203634</name>
</gene>
<name>A0A6A5XWA7_9PLEO</name>
<accession>A0A6A5XWA7</accession>
<proteinExistence type="predicted"/>
<evidence type="ECO:0000313" key="1">
    <source>
        <dbReference type="EMBL" id="KAF2016524.1"/>
    </source>
</evidence>
<reference evidence="1" key="1">
    <citation type="journal article" date="2020" name="Stud. Mycol.">
        <title>101 Dothideomycetes genomes: a test case for predicting lifestyles and emergence of pathogens.</title>
        <authorList>
            <person name="Haridas S."/>
            <person name="Albert R."/>
            <person name="Binder M."/>
            <person name="Bloem J."/>
            <person name="Labutti K."/>
            <person name="Salamov A."/>
            <person name="Andreopoulos B."/>
            <person name="Baker S."/>
            <person name="Barry K."/>
            <person name="Bills G."/>
            <person name="Bluhm B."/>
            <person name="Cannon C."/>
            <person name="Castanera R."/>
            <person name="Culley D."/>
            <person name="Daum C."/>
            <person name="Ezra D."/>
            <person name="Gonzalez J."/>
            <person name="Henrissat B."/>
            <person name="Kuo A."/>
            <person name="Liang C."/>
            <person name="Lipzen A."/>
            <person name="Lutzoni F."/>
            <person name="Magnuson J."/>
            <person name="Mondo S."/>
            <person name="Nolan M."/>
            <person name="Ohm R."/>
            <person name="Pangilinan J."/>
            <person name="Park H.-J."/>
            <person name="Ramirez L."/>
            <person name="Alfaro M."/>
            <person name="Sun H."/>
            <person name="Tritt A."/>
            <person name="Yoshinaga Y."/>
            <person name="Zwiers L.-H."/>
            <person name="Turgeon B."/>
            <person name="Goodwin S."/>
            <person name="Spatafora J."/>
            <person name="Crous P."/>
            <person name="Grigoriev I."/>
        </authorList>
    </citation>
    <scope>NUCLEOTIDE SEQUENCE</scope>
    <source>
        <strain evidence="1">CBS 175.79</strain>
    </source>
</reference>
<sequence>MLDQSNQHSFLLGLPTEIRLQIYDYCLADANVLTITAAPLTVFGHNIKDTARAEIPGVPRDYSPLFRYGYDSKLLSLSDPPSISLDVDNELNETCHQSSPYYAPQALMQSCGMIYAELSDYMRNRRPGKDNGGLALYLTYPYGVLVLKELYPFLLSQAKAVYISGYYNIPKASSPQPTPFINAINPSLPPRPMRLRMSSPFIRQYMKSLPPFPLCTAAAAPRALARLVRTILSPKPGRMQKLESRIVFPEGSYADVWCHDDAPINQILRNTCGGSISMHVSRGDTVNCVHLVAKPNPGSRTVSTNWSRWMGSEKWEDYVIGPEWPEKV</sequence>
<evidence type="ECO:0000313" key="2">
    <source>
        <dbReference type="Proteomes" id="UP000799778"/>
    </source>
</evidence>
<keyword evidence="2" id="KW-1185">Reference proteome</keyword>